<sequence>MVPKTGVTRECEGKKLREKNKAFDEEKACYKTAVNGRMCVGPIDETSMSGFELMEDFFRANNEGLFNEDSGKSAPLLCSIFFLLYVRNPIPLKIAMYVLTSSRWCGAEVRRGGASSVVVLVI</sequence>
<accession>A0A4Y2K1C7</accession>
<keyword evidence="2" id="KW-1185">Reference proteome</keyword>
<reference evidence="1 2" key="1">
    <citation type="journal article" date="2019" name="Sci. Rep.">
        <title>Orb-weaving spider Araneus ventricosus genome elucidates the spidroin gene catalogue.</title>
        <authorList>
            <person name="Kono N."/>
            <person name="Nakamura H."/>
            <person name="Ohtoshi R."/>
            <person name="Moran D.A.P."/>
            <person name="Shinohara A."/>
            <person name="Yoshida Y."/>
            <person name="Fujiwara M."/>
            <person name="Mori M."/>
            <person name="Tomita M."/>
            <person name="Arakawa K."/>
        </authorList>
    </citation>
    <scope>NUCLEOTIDE SEQUENCE [LARGE SCALE GENOMIC DNA]</scope>
</reference>
<proteinExistence type="predicted"/>
<dbReference type="Proteomes" id="UP000499080">
    <property type="component" value="Unassembled WGS sequence"/>
</dbReference>
<comment type="caution">
    <text evidence="1">The sequence shown here is derived from an EMBL/GenBank/DDBJ whole genome shotgun (WGS) entry which is preliminary data.</text>
</comment>
<protein>
    <submittedName>
        <fullName evidence="1">Uncharacterized protein</fullName>
    </submittedName>
</protein>
<organism evidence="1 2">
    <name type="scientific">Araneus ventricosus</name>
    <name type="common">Orbweaver spider</name>
    <name type="synonym">Epeira ventricosa</name>
    <dbReference type="NCBI Taxonomy" id="182803"/>
    <lineage>
        <taxon>Eukaryota</taxon>
        <taxon>Metazoa</taxon>
        <taxon>Ecdysozoa</taxon>
        <taxon>Arthropoda</taxon>
        <taxon>Chelicerata</taxon>
        <taxon>Arachnida</taxon>
        <taxon>Araneae</taxon>
        <taxon>Araneomorphae</taxon>
        <taxon>Entelegynae</taxon>
        <taxon>Araneoidea</taxon>
        <taxon>Araneidae</taxon>
        <taxon>Araneus</taxon>
    </lineage>
</organism>
<evidence type="ECO:0000313" key="2">
    <source>
        <dbReference type="Proteomes" id="UP000499080"/>
    </source>
</evidence>
<dbReference type="AlphaFoldDB" id="A0A4Y2K1C7"/>
<name>A0A4Y2K1C7_ARAVE</name>
<gene>
    <name evidence="1" type="ORF">AVEN_122415_1</name>
</gene>
<evidence type="ECO:0000313" key="1">
    <source>
        <dbReference type="EMBL" id="GBM95598.1"/>
    </source>
</evidence>
<dbReference type="EMBL" id="BGPR01004072">
    <property type="protein sequence ID" value="GBM95598.1"/>
    <property type="molecule type" value="Genomic_DNA"/>
</dbReference>